<dbReference type="Proteomes" id="UP000283538">
    <property type="component" value="Unassembled WGS sequence"/>
</dbReference>
<evidence type="ECO:0000256" key="3">
    <source>
        <dbReference type="ARBA" id="ARBA00023315"/>
    </source>
</evidence>
<evidence type="ECO:0000313" key="4">
    <source>
        <dbReference type="EMBL" id="RHF07174.1"/>
    </source>
</evidence>
<comment type="caution">
    <text evidence="4">The sequence shown here is derived from an EMBL/GenBank/DDBJ whole genome shotgun (WGS) entry which is preliminary data.</text>
</comment>
<dbReference type="Gene3D" id="2.160.10.10">
    <property type="entry name" value="Hexapeptide repeat proteins"/>
    <property type="match status" value="1"/>
</dbReference>
<evidence type="ECO:0000313" key="5">
    <source>
        <dbReference type="Proteomes" id="UP000283538"/>
    </source>
</evidence>
<dbReference type="CDD" id="cd03354">
    <property type="entry name" value="LbH_SAT"/>
    <property type="match status" value="1"/>
</dbReference>
<keyword evidence="1" id="KW-0028">Amino-acid biosynthesis</keyword>
<dbReference type="RefSeq" id="WP_004326338.1">
    <property type="nucleotide sequence ID" value="NZ_QSLA01000013.1"/>
</dbReference>
<organism evidence="4 5">
    <name type="scientific">Bacteroides eggerthii</name>
    <dbReference type="NCBI Taxonomy" id="28111"/>
    <lineage>
        <taxon>Bacteria</taxon>
        <taxon>Pseudomonadati</taxon>
        <taxon>Bacteroidota</taxon>
        <taxon>Bacteroidia</taxon>
        <taxon>Bacteroidales</taxon>
        <taxon>Bacteroidaceae</taxon>
        <taxon>Bacteroides</taxon>
    </lineage>
</organism>
<gene>
    <name evidence="4" type="ORF">DW701_11820</name>
</gene>
<dbReference type="FunFam" id="2.160.10.10:FF:000015">
    <property type="entry name" value="Serine acetyltransferase, plasmid"/>
    <property type="match status" value="1"/>
</dbReference>
<dbReference type="EMBL" id="QSLA01000013">
    <property type="protein sequence ID" value="RHF07174.1"/>
    <property type="molecule type" value="Genomic_DNA"/>
</dbReference>
<dbReference type="GO" id="GO:0008652">
    <property type="term" value="P:amino acid biosynthetic process"/>
    <property type="evidence" value="ECO:0007669"/>
    <property type="project" value="UniProtKB-KW"/>
</dbReference>
<protein>
    <submittedName>
        <fullName evidence="4">Serine acetyltransferase</fullName>
    </submittedName>
</protein>
<proteinExistence type="predicted"/>
<dbReference type="InterPro" id="IPR011004">
    <property type="entry name" value="Trimer_LpxA-like_sf"/>
</dbReference>
<dbReference type="InterPro" id="IPR042122">
    <property type="entry name" value="Ser_AcTrfase_N_sf"/>
</dbReference>
<dbReference type="AlphaFoldDB" id="A0A414M9H2"/>
<keyword evidence="2 4" id="KW-0808">Transferase</keyword>
<evidence type="ECO:0000256" key="1">
    <source>
        <dbReference type="ARBA" id="ARBA00022605"/>
    </source>
</evidence>
<evidence type="ECO:0000256" key="2">
    <source>
        <dbReference type="ARBA" id="ARBA00022679"/>
    </source>
</evidence>
<sequence>MEHITYIGEVVEKLADHSSFPELFIKYEEGDPIPSGKAIHEIIELCRAVLFPGYYGNHTVNSQTLTFHLGVTLEKLSYILTQQIQAGMLFGNENMKERIKGTPCCQTARKYAERFIRSLPEMRRVLATDIHAAFDGDPAATCIGEIISCYPAIRAISNHRIAHELYKMEIPLIPRIISELAHFETGIDIHPGAEIGEYFNIDHGTGIVIGQTCIIGNHVTLYQGVTLGAKSFPTDENGNPIKGIPRHPILEDNVTVYSNATILGRITIGRGAVIGGNLWVTEDVEPYGKRVQKK</sequence>
<dbReference type="GO" id="GO:0016746">
    <property type="term" value="F:acyltransferase activity"/>
    <property type="evidence" value="ECO:0007669"/>
    <property type="project" value="UniProtKB-KW"/>
</dbReference>
<dbReference type="PANTHER" id="PTHR42811">
    <property type="entry name" value="SERINE ACETYLTRANSFERASE"/>
    <property type="match status" value="1"/>
</dbReference>
<keyword evidence="3" id="KW-0012">Acyltransferase</keyword>
<name>A0A414M9H2_9BACE</name>
<dbReference type="Gene3D" id="1.10.3130.10">
    <property type="entry name" value="serine acetyltransferase, domain 1"/>
    <property type="match status" value="1"/>
</dbReference>
<dbReference type="SUPFAM" id="SSF51161">
    <property type="entry name" value="Trimeric LpxA-like enzymes"/>
    <property type="match status" value="1"/>
</dbReference>
<reference evidence="4 5" key="1">
    <citation type="submission" date="2018-08" db="EMBL/GenBank/DDBJ databases">
        <title>A genome reference for cultivated species of the human gut microbiota.</title>
        <authorList>
            <person name="Zou Y."/>
            <person name="Xue W."/>
            <person name="Luo G."/>
        </authorList>
    </citation>
    <scope>NUCLEOTIDE SEQUENCE [LARGE SCALE GENOMIC DNA]</scope>
    <source>
        <strain evidence="4 5">AM26-26AC</strain>
    </source>
</reference>
<accession>A0A414M9H2</accession>
<dbReference type="InterPro" id="IPR045304">
    <property type="entry name" value="LbH_SAT"/>
</dbReference>